<name>A0A931GT46_9BACT</name>
<dbReference type="EMBL" id="JADWYR010000001">
    <property type="protein sequence ID" value="MBG9375146.1"/>
    <property type="molecule type" value="Genomic_DNA"/>
</dbReference>
<dbReference type="PANTHER" id="PTHR30363">
    <property type="entry name" value="HTH-TYPE TRANSCRIPTIONAL REGULATOR SRLR-RELATED"/>
    <property type="match status" value="1"/>
</dbReference>
<dbReference type="InterPro" id="IPR050313">
    <property type="entry name" value="Carb_Metab_HTH_regulators"/>
</dbReference>
<dbReference type="SUPFAM" id="SSF100950">
    <property type="entry name" value="NagB/RpiA/CoA transferase-like"/>
    <property type="match status" value="1"/>
</dbReference>
<dbReference type="SMART" id="SM01134">
    <property type="entry name" value="DeoRC"/>
    <property type="match status" value="1"/>
</dbReference>
<dbReference type="Proteomes" id="UP000628448">
    <property type="component" value="Unassembled WGS sequence"/>
</dbReference>
<sequence>MNFEERKREILKLTEAHSSVSVAMLAKNLHTSAITIRRDLAVLAGNGLLYRTHGGAMKVNEAVATAGYIDKSIINAQAKDVICKKAATFIKDGDIIFMDCGSTVSRLCAYIKYRKIRVVTNSLPVVYELMNSSVQLTVTGGQVDKERRAIHGVMALEQIARYKCDKAFIGVDGISLAKGLSAKTEKEAGVTKAIASGAGEVFLLCDSGKLEKDQYFQFGSLNMINYLVTDGNADKKLLQRYTKRGIHVIV</sequence>
<evidence type="ECO:0000313" key="4">
    <source>
        <dbReference type="EMBL" id="MBG9375146.1"/>
    </source>
</evidence>
<accession>A0A931GT46</accession>
<keyword evidence="2" id="KW-0804">Transcription</keyword>
<dbReference type="SMART" id="SM00420">
    <property type="entry name" value="HTH_DEOR"/>
    <property type="match status" value="1"/>
</dbReference>
<dbReference type="Pfam" id="PF08220">
    <property type="entry name" value="HTH_DeoR"/>
    <property type="match status" value="1"/>
</dbReference>
<proteinExistence type="predicted"/>
<dbReference type="InterPro" id="IPR001034">
    <property type="entry name" value="DeoR_HTH"/>
</dbReference>
<feature type="domain" description="HTH deoR-type" evidence="3">
    <location>
        <begin position="3"/>
        <end position="58"/>
    </location>
</feature>
<dbReference type="Gene3D" id="3.40.50.1360">
    <property type="match status" value="1"/>
</dbReference>
<keyword evidence="5" id="KW-1185">Reference proteome</keyword>
<organism evidence="4 5">
    <name type="scientific">Panacibacter microcysteis</name>
    <dbReference type="NCBI Taxonomy" id="2793269"/>
    <lineage>
        <taxon>Bacteria</taxon>
        <taxon>Pseudomonadati</taxon>
        <taxon>Bacteroidota</taxon>
        <taxon>Chitinophagia</taxon>
        <taxon>Chitinophagales</taxon>
        <taxon>Chitinophagaceae</taxon>
        <taxon>Panacibacter</taxon>
    </lineage>
</organism>
<reference evidence="4" key="1">
    <citation type="submission" date="2020-11" db="EMBL/GenBank/DDBJ databases">
        <title>Bacterial whole genome sequence for Panacibacter sp. DH6.</title>
        <authorList>
            <person name="Le V."/>
            <person name="Ko S."/>
            <person name="Ahn C.-Y."/>
            <person name="Oh H.-M."/>
        </authorList>
    </citation>
    <scope>NUCLEOTIDE SEQUENCE</scope>
    <source>
        <strain evidence="4">DH6</strain>
    </source>
</reference>
<dbReference type="RefSeq" id="WP_196989213.1">
    <property type="nucleotide sequence ID" value="NZ_JADWYR010000001.1"/>
</dbReference>
<dbReference type="PRINTS" id="PR00037">
    <property type="entry name" value="HTHLACR"/>
</dbReference>
<keyword evidence="1" id="KW-0805">Transcription regulation</keyword>
<dbReference type="InterPro" id="IPR037171">
    <property type="entry name" value="NagB/RpiA_transferase-like"/>
</dbReference>
<evidence type="ECO:0000259" key="3">
    <source>
        <dbReference type="PROSITE" id="PS51000"/>
    </source>
</evidence>
<dbReference type="SUPFAM" id="SSF46785">
    <property type="entry name" value="Winged helix' DNA-binding domain"/>
    <property type="match status" value="1"/>
</dbReference>
<evidence type="ECO:0000256" key="1">
    <source>
        <dbReference type="ARBA" id="ARBA00023015"/>
    </source>
</evidence>
<gene>
    <name evidence="4" type="ORF">I5907_02820</name>
</gene>
<dbReference type="PROSITE" id="PS51000">
    <property type="entry name" value="HTH_DEOR_2"/>
    <property type="match status" value="1"/>
</dbReference>
<evidence type="ECO:0000256" key="2">
    <source>
        <dbReference type="ARBA" id="ARBA00023163"/>
    </source>
</evidence>
<dbReference type="InterPro" id="IPR036390">
    <property type="entry name" value="WH_DNA-bd_sf"/>
</dbReference>
<dbReference type="AlphaFoldDB" id="A0A931GT46"/>
<dbReference type="InterPro" id="IPR014036">
    <property type="entry name" value="DeoR-like_C"/>
</dbReference>
<evidence type="ECO:0000313" key="5">
    <source>
        <dbReference type="Proteomes" id="UP000628448"/>
    </source>
</evidence>
<dbReference type="GO" id="GO:0003700">
    <property type="term" value="F:DNA-binding transcription factor activity"/>
    <property type="evidence" value="ECO:0007669"/>
    <property type="project" value="InterPro"/>
</dbReference>
<protein>
    <submittedName>
        <fullName evidence="4">DeoR/GlpR transcriptional regulator</fullName>
    </submittedName>
</protein>
<dbReference type="PANTHER" id="PTHR30363:SF44">
    <property type="entry name" value="AGA OPERON TRANSCRIPTIONAL REPRESSOR-RELATED"/>
    <property type="match status" value="1"/>
</dbReference>
<dbReference type="Pfam" id="PF00455">
    <property type="entry name" value="DeoRC"/>
    <property type="match status" value="1"/>
</dbReference>
<comment type="caution">
    <text evidence="4">The sequence shown here is derived from an EMBL/GenBank/DDBJ whole genome shotgun (WGS) entry which is preliminary data.</text>
</comment>